<keyword evidence="4" id="KW-1185">Reference proteome</keyword>
<dbReference type="HOGENOM" id="CLU_000288_6_10_1"/>
<organism evidence="3 4">
    <name type="scientific">Agaricus bisporus var. burnettii (strain JB137-S8 / ATCC MYA-4627 / FGSC 10392)</name>
    <name type="common">White button mushroom</name>
    <dbReference type="NCBI Taxonomy" id="597362"/>
    <lineage>
        <taxon>Eukaryota</taxon>
        <taxon>Fungi</taxon>
        <taxon>Dikarya</taxon>
        <taxon>Basidiomycota</taxon>
        <taxon>Agaricomycotina</taxon>
        <taxon>Agaricomycetes</taxon>
        <taxon>Agaricomycetidae</taxon>
        <taxon>Agaricales</taxon>
        <taxon>Agaricineae</taxon>
        <taxon>Agaricaceae</taxon>
        <taxon>Agaricus</taxon>
    </lineage>
</organism>
<feature type="domain" description="Nephrocystin 3-like N-terminal" evidence="2">
    <location>
        <begin position="136"/>
        <end position="295"/>
    </location>
</feature>
<dbReference type="Pfam" id="PF24883">
    <property type="entry name" value="NPHP3_N"/>
    <property type="match status" value="1"/>
</dbReference>
<dbReference type="OMA" id="RDPHHAN"/>
<dbReference type="InterPro" id="IPR027417">
    <property type="entry name" value="P-loop_NTPase"/>
</dbReference>
<dbReference type="RefSeq" id="XP_007330740.1">
    <property type="nucleotide sequence ID" value="XM_007330678.1"/>
</dbReference>
<evidence type="ECO:0000313" key="4">
    <source>
        <dbReference type="Proteomes" id="UP000008493"/>
    </source>
</evidence>
<dbReference type="OrthoDB" id="538223at2759"/>
<dbReference type="InterPro" id="IPR056884">
    <property type="entry name" value="NPHP3-like_N"/>
</dbReference>
<reference evidence="4" key="1">
    <citation type="journal article" date="2012" name="Proc. Natl. Acad. Sci. U.S.A.">
        <title>Genome sequence of the button mushroom Agaricus bisporus reveals mechanisms governing adaptation to a humic-rich ecological niche.</title>
        <authorList>
            <person name="Morin E."/>
            <person name="Kohler A."/>
            <person name="Baker A.R."/>
            <person name="Foulongne-Oriol M."/>
            <person name="Lombard V."/>
            <person name="Nagy L.G."/>
            <person name="Ohm R.A."/>
            <person name="Patyshakuliyeva A."/>
            <person name="Brun A."/>
            <person name="Aerts A.L."/>
            <person name="Bailey A.M."/>
            <person name="Billette C."/>
            <person name="Coutinho P.M."/>
            <person name="Deakin G."/>
            <person name="Doddapaneni H."/>
            <person name="Floudas D."/>
            <person name="Grimwood J."/>
            <person name="Hilden K."/>
            <person name="Kuees U."/>
            <person name="LaButti K.M."/>
            <person name="Lapidus A."/>
            <person name="Lindquist E.A."/>
            <person name="Lucas S.M."/>
            <person name="Murat C."/>
            <person name="Riley R.W."/>
            <person name="Salamov A.A."/>
            <person name="Schmutz J."/>
            <person name="Subramanian V."/>
            <person name="Woesten H.A.B."/>
            <person name="Xu J."/>
            <person name="Eastwood D.C."/>
            <person name="Foster G.D."/>
            <person name="Sonnenberg A.S."/>
            <person name="Cullen D."/>
            <person name="de Vries R.P."/>
            <person name="Lundell T."/>
            <person name="Hibbett D.S."/>
            <person name="Henrissat B."/>
            <person name="Burton K.S."/>
            <person name="Kerrigan R.W."/>
            <person name="Challen M.P."/>
            <person name="Grigoriev I.V."/>
            <person name="Martin F."/>
        </authorList>
    </citation>
    <scope>NUCLEOTIDE SEQUENCE [LARGE SCALE GENOMIC DNA]</scope>
    <source>
        <strain evidence="4">JB137-S8 / ATCC MYA-4627 / FGSC 10392</strain>
    </source>
</reference>
<dbReference type="Proteomes" id="UP000008493">
    <property type="component" value="Unassembled WGS sequence"/>
</dbReference>
<dbReference type="Gene3D" id="3.40.50.300">
    <property type="entry name" value="P-loop containing nucleotide triphosphate hydrolases"/>
    <property type="match status" value="1"/>
</dbReference>
<sequence length="734" mass="83872">MVRISARLSDDGILTTYNTGHRRAFRRRKRNKIREWLLGFFSSKDEIHYMPDGPQRHTGPGGFFSNAQHSTVNNSTMTAVHGNQYFLSTEGDRNIGTHIMKLLSDHIILGAAHEDSVRVPPPRCHPGTRVSLIARITAWFNSEQLQELLLWITGPAGVGKSAIVQTFAEYLVESQLLGASVFCSRPNKRNNPHRIFNTIAYQLAIRITAYREFLVERLSLDPQLLNRDMTTQFNAFIVEPFVEKKLGVGGKRWGILLDGLDELDGEDAQCEIIQLISTFTLEHRDAPLVWIIASRPESHISNTFDDDEVRHSCWSEYIPIDSTEACEDVDRFLRSSFKMVQKKYRHSVSRNWPSRDTDFTKLTAAASGLFIYAQVVMEFIRDPHHANPVSRLEVLLRIIDRSNVVPTNENPFVQLDALYSEILSSIPATLWPTTKRLFGVAIYEGQIKLGPYDNKLRSNILSLRGMSILLDVPRNSVYASLDKSRSTLKIPDWKVAHKQPLTFLHASFSDYLKDSSRSGDFYIGIEENARENVGLRLLEIWSECSGDDISMVSVKPTWHQYCSKLDDKPPSKGINRFYTNLFHGTVKYLARAIFDFLQVPMAPSYALLKKMHMRKLCYVFKAVDVAISPKPWHIGLLREVQLRDLDFGHLDWKEMSPACAHYGKKRTLIHRPCSSAGLEKFVSNLESLQERSPELKVFIFGGVPKERIAVFRFPLSQRPNRLVTFTPYVIPYPE</sequence>
<evidence type="ECO:0000259" key="2">
    <source>
        <dbReference type="Pfam" id="PF24883"/>
    </source>
</evidence>
<dbReference type="PANTHER" id="PTHR10039">
    <property type="entry name" value="AMELOGENIN"/>
    <property type="match status" value="1"/>
</dbReference>
<dbReference type="KEGG" id="abp:AGABI1DRAFT107398"/>
<dbReference type="PANTHER" id="PTHR10039:SF14">
    <property type="entry name" value="NACHT DOMAIN-CONTAINING PROTEIN"/>
    <property type="match status" value="1"/>
</dbReference>
<dbReference type="SUPFAM" id="SSF52540">
    <property type="entry name" value="P-loop containing nucleoside triphosphate hydrolases"/>
    <property type="match status" value="1"/>
</dbReference>
<name>K5XV14_AGABU</name>
<dbReference type="InParanoid" id="K5XV14"/>
<evidence type="ECO:0000256" key="1">
    <source>
        <dbReference type="ARBA" id="ARBA00022737"/>
    </source>
</evidence>
<proteinExistence type="predicted"/>
<dbReference type="EMBL" id="JH971391">
    <property type="protein sequence ID" value="EKM78980.1"/>
    <property type="molecule type" value="Genomic_DNA"/>
</dbReference>
<protein>
    <recommendedName>
        <fullName evidence="2">Nephrocystin 3-like N-terminal domain-containing protein</fullName>
    </recommendedName>
</protein>
<keyword evidence="1" id="KW-0677">Repeat</keyword>
<gene>
    <name evidence="3" type="ORF">AGABI1DRAFT_107398</name>
</gene>
<accession>K5XV14</accession>
<dbReference type="GeneID" id="18822402"/>
<dbReference type="AlphaFoldDB" id="K5XV14"/>
<evidence type="ECO:0000313" key="3">
    <source>
        <dbReference type="EMBL" id="EKM78980.1"/>
    </source>
</evidence>